<evidence type="ECO:0000313" key="2">
    <source>
        <dbReference type="EMBL" id="MFG6111461.1"/>
    </source>
</evidence>
<feature type="chain" id="PRO_5047503339" evidence="1">
    <location>
        <begin position="32"/>
        <end position="144"/>
    </location>
</feature>
<comment type="caution">
    <text evidence="2">The sequence shown here is derived from an EMBL/GenBank/DDBJ whole genome shotgun (WGS) entry which is preliminary data.</text>
</comment>
<evidence type="ECO:0000313" key="3">
    <source>
        <dbReference type="Proteomes" id="UP001605261"/>
    </source>
</evidence>
<gene>
    <name evidence="2" type="ORF">ACEU0G_001797</name>
</gene>
<proteinExistence type="predicted"/>
<accession>A0ABW7D3T5</accession>
<dbReference type="Proteomes" id="UP001605261">
    <property type="component" value="Unassembled WGS sequence"/>
</dbReference>
<organism evidence="2 3">
    <name type="scientific">Stenotrophomonas nematodicola</name>
    <dbReference type="NCBI Taxonomy" id="2656746"/>
    <lineage>
        <taxon>Bacteria</taxon>
        <taxon>Pseudomonadati</taxon>
        <taxon>Pseudomonadota</taxon>
        <taxon>Gammaproteobacteria</taxon>
        <taxon>Lysobacterales</taxon>
        <taxon>Lysobacteraceae</taxon>
        <taxon>Stenotrophomonas</taxon>
    </lineage>
</organism>
<dbReference type="EMBL" id="JBHGCJ010000021">
    <property type="protein sequence ID" value="MFG6111461.1"/>
    <property type="molecule type" value="Genomic_DNA"/>
</dbReference>
<reference evidence="2 3" key="1">
    <citation type="submission" date="2024-09" db="EMBL/GenBank/DDBJ databases">
        <authorList>
            <consortium name="All-Russian atlas of soil microorganisms"/>
            <consortium name="as a basis for the search for new antimicrobial producers and enzymes with unique properties"/>
            <person name="Sokolova E.A."/>
            <person name="Voronina E.N."/>
        </authorList>
    </citation>
    <scope>NUCLEOTIDE SEQUENCE [LARGE SCALE GENOMIC DNA]</scope>
    <source>
        <strain evidence="2 3">AF-22b-331.1</strain>
    </source>
</reference>
<keyword evidence="3" id="KW-1185">Reference proteome</keyword>
<sequence length="144" mass="14701">MHRPLHVLQRPALSLWFGLILCLAAILPAQAQCVVATTATAADAQQASAAIAAHAFAGHQAEFVTGNIKAGLAFPGPTLVDAAALEGFVQAILTGTAGVALAGGARTKYWHAASGTIVIFNNAVADCGTAFRPTGGITYYNNQN</sequence>
<feature type="signal peptide" evidence="1">
    <location>
        <begin position="1"/>
        <end position="31"/>
    </location>
</feature>
<keyword evidence="1" id="KW-0732">Signal</keyword>
<dbReference type="RefSeq" id="WP_259208162.1">
    <property type="nucleotide sequence ID" value="NZ_JBHGCJ010000021.1"/>
</dbReference>
<name>A0ABW7D3T5_9GAMM</name>
<evidence type="ECO:0000256" key="1">
    <source>
        <dbReference type="SAM" id="SignalP"/>
    </source>
</evidence>
<protein>
    <submittedName>
        <fullName evidence="2">Uncharacterized protein</fullName>
    </submittedName>
</protein>